<dbReference type="GO" id="GO:0008270">
    <property type="term" value="F:zinc ion binding"/>
    <property type="evidence" value="ECO:0007669"/>
    <property type="project" value="UniProtKB-UniRule"/>
</dbReference>
<reference evidence="8" key="1">
    <citation type="journal article" date="2014" name="Int. J. Syst. Evol. Microbiol.">
        <title>Complete genome sequence of Corynebacterium casei LMG S-19264T (=DSM 44701T), isolated from a smear-ripened cheese.</title>
        <authorList>
            <consortium name="US DOE Joint Genome Institute (JGI-PGF)"/>
            <person name="Walter F."/>
            <person name="Albersmeier A."/>
            <person name="Kalinowski J."/>
            <person name="Ruckert C."/>
        </authorList>
    </citation>
    <scope>NUCLEOTIDE SEQUENCE</scope>
    <source>
        <strain evidence="8">KCTC 32501</strain>
    </source>
</reference>
<evidence type="ECO:0000256" key="1">
    <source>
        <dbReference type="ARBA" id="ARBA00010875"/>
    </source>
</evidence>
<feature type="binding site" evidence="7">
    <location>
        <position position="140"/>
    </location>
    <ligand>
        <name>Zn(2+)</name>
        <dbReference type="ChEBI" id="CHEBI:29105"/>
        <note>catalytic</note>
    </ligand>
</feature>
<accession>A0A8J3CMH5</accession>
<protein>
    <recommendedName>
        <fullName evidence="7">Endoribonuclease YbeY</fullName>
        <ecNumber evidence="7">3.1.-.-</ecNumber>
    </recommendedName>
</protein>
<feature type="binding site" evidence="7">
    <location>
        <position position="130"/>
    </location>
    <ligand>
        <name>Zn(2+)</name>
        <dbReference type="ChEBI" id="CHEBI:29105"/>
        <note>catalytic</note>
    </ligand>
</feature>
<dbReference type="Pfam" id="PF02130">
    <property type="entry name" value="YbeY"/>
    <property type="match status" value="1"/>
</dbReference>
<evidence type="ECO:0000256" key="6">
    <source>
        <dbReference type="ARBA" id="ARBA00022833"/>
    </source>
</evidence>
<proteinExistence type="inferred from homology"/>
<name>A0A8J3CMH5_9BURK</name>
<dbReference type="InterPro" id="IPR020549">
    <property type="entry name" value="YbeY_CS"/>
</dbReference>
<dbReference type="GO" id="GO:0004222">
    <property type="term" value="F:metalloendopeptidase activity"/>
    <property type="evidence" value="ECO:0007669"/>
    <property type="project" value="InterPro"/>
</dbReference>
<dbReference type="PANTHER" id="PTHR46986:SF1">
    <property type="entry name" value="ENDORIBONUCLEASE YBEY, CHLOROPLASTIC"/>
    <property type="match status" value="1"/>
</dbReference>
<dbReference type="GO" id="GO:0005737">
    <property type="term" value="C:cytoplasm"/>
    <property type="evidence" value="ECO:0007669"/>
    <property type="project" value="UniProtKB-SubCell"/>
</dbReference>
<keyword evidence="7" id="KW-0690">Ribosome biogenesis</keyword>
<evidence type="ECO:0000313" key="8">
    <source>
        <dbReference type="EMBL" id="GHA68622.1"/>
    </source>
</evidence>
<dbReference type="Gene3D" id="3.40.390.30">
    <property type="entry name" value="Metalloproteases ('zincins'), catalytic domain"/>
    <property type="match status" value="1"/>
</dbReference>
<dbReference type="SUPFAM" id="SSF55486">
    <property type="entry name" value="Metalloproteases ('zincins'), catalytic domain"/>
    <property type="match status" value="1"/>
</dbReference>
<evidence type="ECO:0000256" key="7">
    <source>
        <dbReference type="HAMAP-Rule" id="MF_00009"/>
    </source>
</evidence>
<keyword evidence="5 7" id="KW-0378">Hydrolase</keyword>
<keyword evidence="3 7" id="KW-0479">Metal-binding</keyword>
<reference evidence="8" key="2">
    <citation type="submission" date="2020-09" db="EMBL/GenBank/DDBJ databases">
        <authorList>
            <person name="Sun Q."/>
            <person name="Kim S."/>
        </authorList>
    </citation>
    <scope>NUCLEOTIDE SEQUENCE</scope>
    <source>
        <strain evidence="8">KCTC 32501</strain>
    </source>
</reference>
<dbReference type="PROSITE" id="PS01306">
    <property type="entry name" value="UPF0054"/>
    <property type="match status" value="1"/>
</dbReference>
<evidence type="ECO:0000256" key="4">
    <source>
        <dbReference type="ARBA" id="ARBA00022759"/>
    </source>
</evidence>
<dbReference type="HAMAP" id="MF_00009">
    <property type="entry name" value="Endoribonucl_YbeY"/>
    <property type="match status" value="1"/>
</dbReference>
<feature type="binding site" evidence="7">
    <location>
        <position position="134"/>
    </location>
    <ligand>
        <name>Zn(2+)</name>
        <dbReference type="ChEBI" id="CHEBI:29105"/>
        <note>catalytic</note>
    </ligand>
</feature>
<evidence type="ECO:0000313" key="9">
    <source>
        <dbReference type="Proteomes" id="UP000614287"/>
    </source>
</evidence>
<evidence type="ECO:0000256" key="2">
    <source>
        <dbReference type="ARBA" id="ARBA00022722"/>
    </source>
</evidence>
<evidence type="ECO:0000256" key="5">
    <source>
        <dbReference type="ARBA" id="ARBA00022801"/>
    </source>
</evidence>
<sequence>MAKLSLSIQYADPLHDWSVTLPRPLLRRWVKAALQQDANLTLRFVDEDEGRALNRDYRGKDYATNVLTFAYNDLDDADCDDLPEEVRAALAQIHGEQIEADIILCSAVLQREAAEQGKTLIERAAHLVVHGVLHAQGFDHIEDDEAELMEGLETQILAGLGFDNPYAIDGMRIVD</sequence>
<keyword evidence="6 7" id="KW-0862">Zinc</keyword>
<dbReference type="GO" id="GO:0006364">
    <property type="term" value="P:rRNA processing"/>
    <property type="evidence" value="ECO:0007669"/>
    <property type="project" value="UniProtKB-UniRule"/>
</dbReference>
<comment type="similarity">
    <text evidence="1 7">Belongs to the endoribonuclease YbeY family.</text>
</comment>
<dbReference type="InterPro" id="IPR002036">
    <property type="entry name" value="YbeY"/>
</dbReference>
<gene>
    <name evidence="7 8" type="primary">ybeY</name>
    <name evidence="8" type="ORF">GCM10009007_06710</name>
</gene>
<dbReference type="PANTHER" id="PTHR46986">
    <property type="entry name" value="ENDORIBONUCLEASE YBEY, CHLOROPLASTIC"/>
    <property type="match status" value="1"/>
</dbReference>
<comment type="cofactor">
    <cofactor evidence="7">
        <name>Zn(2+)</name>
        <dbReference type="ChEBI" id="CHEBI:29105"/>
    </cofactor>
    <text evidence="7">Binds 1 zinc ion.</text>
</comment>
<dbReference type="EMBL" id="BMZG01000003">
    <property type="protein sequence ID" value="GHA68622.1"/>
    <property type="molecule type" value="Genomic_DNA"/>
</dbReference>
<comment type="caution">
    <text evidence="8">The sequence shown here is derived from an EMBL/GenBank/DDBJ whole genome shotgun (WGS) entry which is preliminary data.</text>
</comment>
<dbReference type="Proteomes" id="UP000614287">
    <property type="component" value="Unassembled WGS sequence"/>
</dbReference>
<dbReference type="RefSeq" id="WP_189491604.1">
    <property type="nucleotide sequence ID" value="NZ_BMZG01000003.1"/>
</dbReference>
<keyword evidence="9" id="KW-1185">Reference proteome</keyword>
<dbReference type="InterPro" id="IPR023091">
    <property type="entry name" value="MetalPrtase_cat_dom_sf_prd"/>
</dbReference>
<dbReference type="NCBIfam" id="TIGR00043">
    <property type="entry name" value="rRNA maturation RNase YbeY"/>
    <property type="match status" value="1"/>
</dbReference>
<evidence type="ECO:0000256" key="3">
    <source>
        <dbReference type="ARBA" id="ARBA00022723"/>
    </source>
</evidence>
<comment type="subcellular location">
    <subcellularLocation>
        <location evidence="7">Cytoplasm</location>
    </subcellularLocation>
</comment>
<dbReference type="AlphaFoldDB" id="A0A8J3CMH5"/>
<dbReference type="GO" id="GO:0004521">
    <property type="term" value="F:RNA endonuclease activity"/>
    <property type="evidence" value="ECO:0007669"/>
    <property type="project" value="UniProtKB-UniRule"/>
</dbReference>
<keyword evidence="7" id="KW-0963">Cytoplasm</keyword>
<keyword evidence="2 7" id="KW-0540">Nuclease</keyword>
<dbReference type="EC" id="3.1.-.-" evidence="7"/>
<organism evidence="8 9">
    <name type="scientific">Formosimonas limnophila</name>
    <dbReference type="NCBI Taxonomy" id="1384487"/>
    <lineage>
        <taxon>Bacteria</taxon>
        <taxon>Pseudomonadati</taxon>
        <taxon>Pseudomonadota</taxon>
        <taxon>Betaproteobacteria</taxon>
        <taxon>Burkholderiales</taxon>
        <taxon>Burkholderiaceae</taxon>
        <taxon>Formosimonas</taxon>
    </lineage>
</organism>
<keyword evidence="4 7" id="KW-0255">Endonuclease</keyword>
<comment type="function">
    <text evidence="7">Single strand-specific metallo-endoribonuclease involved in late-stage 70S ribosome quality control and in maturation of the 3' terminus of the 16S rRNA.</text>
</comment>
<keyword evidence="7" id="KW-0698">rRNA processing</keyword>